<evidence type="ECO:0000259" key="11">
    <source>
        <dbReference type="PROSITE" id="PS50835"/>
    </source>
</evidence>
<sequence length="310" mass="34446">MRDVMWICAMIILSLSEAWSQNPGSNQSIPVITSPPPTFYVVRNLSVNLGTDVNLTCSNKTWDETLFVTWNIFKNKAKNPCMISFIPGGKRVDSCKDGKSLRNTSLSQSYLHIPNFSKDDVGDYNCHSPYKGGSVDVVINLNVTVPPKLLIWLERKGNWSVVVCKAERGNPAANISWSPVGNSSFDKTLDSQGLYTVESRLVLPKGADANNLSCVIKHPCLEEELFLQDGKKGEVPWLIILFVVIISILLVGCLFVAQKQLGILRRCQRSDSDLSTSKSQTTEDVEEVEPYASYIQRVNSIYNSSAVLYT</sequence>
<dbReference type="InterPro" id="IPR036179">
    <property type="entry name" value="Ig-like_dom_sf"/>
</dbReference>
<evidence type="ECO:0000256" key="6">
    <source>
        <dbReference type="ARBA" id="ARBA00023157"/>
    </source>
</evidence>
<feature type="signal peptide" evidence="10">
    <location>
        <begin position="1"/>
        <end position="20"/>
    </location>
</feature>
<keyword evidence="8" id="KW-0325">Glycoprotein</keyword>
<protein>
    <submittedName>
        <fullName evidence="12">Cell surface glycoprotein CD200 receptor 1-A-like isoform X1</fullName>
    </submittedName>
</protein>
<dbReference type="GO" id="GO:0038023">
    <property type="term" value="F:signaling receptor activity"/>
    <property type="evidence" value="ECO:0007669"/>
    <property type="project" value="InterPro"/>
</dbReference>
<comment type="similarity">
    <text evidence="2">Belongs to the CD200R family.</text>
</comment>
<keyword evidence="6" id="KW-1015">Disulfide bond</keyword>
<feature type="domain" description="Ig-like" evidence="11">
    <location>
        <begin position="147"/>
        <end position="218"/>
    </location>
</feature>
<keyword evidence="7 12" id="KW-0675">Receptor</keyword>
<evidence type="ECO:0000256" key="5">
    <source>
        <dbReference type="ARBA" id="ARBA00023136"/>
    </source>
</evidence>
<feature type="domain" description="Ig-like" evidence="11">
    <location>
        <begin position="30"/>
        <end position="144"/>
    </location>
</feature>
<proteinExistence type="inferred from homology"/>
<accession>A0AAV1H0I9</accession>
<dbReference type="Gene3D" id="2.60.40.10">
    <property type="entry name" value="Immunoglobulins"/>
    <property type="match status" value="2"/>
</dbReference>
<dbReference type="GO" id="GO:0016020">
    <property type="term" value="C:membrane"/>
    <property type="evidence" value="ECO:0007669"/>
    <property type="project" value="UniProtKB-SubCell"/>
</dbReference>
<organism evidence="12 13">
    <name type="scientific">Xyrichtys novacula</name>
    <name type="common">Pearly razorfish</name>
    <name type="synonym">Hemipteronotus novacula</name>
    <dbReference type="NCBI Taxonomy" id="13765"/>
    <lineage>
        <taxon>Eukaryota</taxon>
        <taxon>Metazoa</taxon>
        <taxon>Chordata</taxon>
        <taxon>Craniata</taxon>
        <taxon>Vertebrata</taxon>
        <taxon>Euteleostomi</taxon>
        <taxon>Actinopterygii</taxon>
        <taxon>Neopterygii</taxon>
        <taxon>Teleostei</taxon>
        <taxon>Neoteleostei</taxon>
        <taxon>Acanthomorphata</taxon>
        <taxon>Eupercaria</taxon>
        <taxon>Labriformes</taxon>
        <taxon>Labridae</taxon>
        <taxon>Xyrichtys</taxon>
    </lineage>
</organism>
<dbReference type="SUPFAM" id="SSF48726">
    <property type="entry name" value="Immunoglobulin"/>
    <property type="match status" value="2"/>
</dbReference>
<comment type="subcellular location">
    <subcellularLocation>
        <location evidence="1">Membrane</location>
        <topology evidence="1">Single-pass membrane protein</topology>
    </subcellularLocation>
</comment>
<keyword evidence="4 9" id="KW-1133">Transmembrane helix</keyword>
<keyword evidence="10" id="KW-0732">Signal</keyword>
<evidence type="ECO:0000256" key="1">
    <source>
        <dbReference type="ARBA" id="ARBA00004167"/>
    </source>
</evidence>
<dbReference type="PROSITE" id="PS50835">
    <property type="entry name" value="IG_LIKE"/>
    <property type="match status" value="2"/>
</dbReference>
<dbReference type="InterPro" id="IPR013162">
    <property type="entry name" value="CD80_C2-set"/>
</dbReference>
<dbReference type="InterPro" id="IPR003599">
    <property type="entry name" value="Ig_sub"/>
</dbReference>
<evidence type="ECO:0000256" key="9">
    <source>
        <dbReference type="SAM" id="Phobius"/>
    </source>
</evidence>
<feature type="transmembrane region" description="Helical" evidence="9">
    <location>
        <begin position="235"/>
        <end position="257"/>
    </location>
</feature>
<evidence type="ECO:0000256" key="7">
    <source>
        <dbReference type="ARBA" id="ARBA00023170"/>
    </source>
</evidence>
<evidence type="ECO:0000313" key="13">
    <source>
        <dbReference type="Proteomes" id="UP001178508"/>
    </source>
</evidence>
<evidence type="ECO:0000313" key="12">
    <source>
        <dbReference type="EMBL" id="CAJ1079552.1"/>
    </source>
</evidence>
<dbReference type="EMBL" id="OY660881">
    <property type="protein sequence ID" value="CAJ1079552.1"/>
    <property type="molecule type" value="Genomic_DNA"/>
</dbReference>
<dbReference type="Pfam" id="PF08205">
    <property type="entry name" value="C2-set_2"/>
    <property type="match status" value="1"/>
</dbReference>
<dbReference type="PANTHER" id="PTHR21462">
    <property type="entry name" value="CELL SURFACE GLYCOPROTEIN OX2 RECEPTOR PRECURSOR"/>
    <property type="match status" value="1"/>
</dbReference>
<dbReference type="InterPro" id="IPR013106">
    <property type="entry name" value="Ig_V-set"/>
</dbReference>
<evidence type="ECO:0000256" key="4">
    <source>
        <dbReference type="ARBA" id="ARBA00022989"/>
    </source>
</evidence>
<evidence type="ECO:0000256" key="3">
    <source>
        <dbReference type="ARBA" id="ARBA00022692"/>
    </source>
</evidence>
<dbReference type="AlphaFoldDB" id="A0AAV1H0I9"/>
<evidence type="ECO:0000256" key="10">
    <source>
        <dbReference type="SAM" id="SignalP"/>
    </source>
</evidence>
<dbReference type="InterPro" id="IPR013783">
    <property type="entry name" value="Ig-like_fold"/>
</dbReference>
<dbReference type="InterPro" id="IPR007110">
    <property type="entry name" value="Ig-like_dom"/>
</dbReference>
<dbReference type="Proteomes" id="UP001178508">
    <property type="component" value="Chromosome 18"/>
</dbReference>
<keyword evidence="5 9" id="KW-0472">Membrane</keyword>
<dbReference type="PANTHER" id="PTHR21462:SF2">
    <property type="entry name" value="CELL SURFACE GLYCOPROTEIN CD200 RECEPTOR 2"/>
    <property type="match status" value="1"/>
</dbReference>
<dbReference type="Pfam" id="PF07686">
    <property type="entry name" value="V-set"/>
    <property type="match status" value="1"/>
</dbReference>
<reference evidence="12" key="1">
    <citation type="submission" date="2023-08" db="EMBL/GenBank/DDBJ databases">
        <authorList>
            <person name="Alioto T."/>
            <person name="Alioto T."/>
            <person name="Gomez Garrido J."/>
        </authorList>
    </citation>
    <scope>NUCLEOTIDE SEQUENCE</scope>
</reference>
<dbReference type="SMART" id="SM00409">
    <property type="entry name" value="IG"/>
    <property type="match status" value="1"/>
</dbReference>
<evidence type="ECO:0000256" key="2">
    <source>
        <dbReference type="ARBA" id="ARBA00008215"/>
    </source>
</evidence>
<evidence type="ECO:0000256" key="8">
    <source>
        <dbReference type="ARBA" id="ARBA00023180"/>
    </source>
</evidence>
<keyword evidence="13" id="KW-1185">Reference proteome</keyword>
<dbReference type="GO" id="GO:0150077">
    <property type="term" value="P:regulation of neuroinflammatory response"/>
    <property type="evidence" value="ECO:0007669"/>
    <property type="project" value="InterPro"/>
</dbReference>
<keyword evidence="3 9" id="KW-0812">Transmembrane</keyword>
<feature type="chain" id="PRO_5043639940" evidence="10">
    <location>
        <begin position="21"/>
        <end position="310"/>
    </location>
</feature>
<dbReference type="GO" id="GO:0009986">
    <property type="term" value="C:cell surface"/>
    <property type="evidence" value="ECO:0007669"/>
    <property type="project" value="UniProtKB-ARBA"/>
</dbReference>
<gene>
    <name evidence="12" type="ORF">XNOV1_A019105</name>
</gene>
<dbReference type="InterPro" id="IPR040012">
    <property type="entry name" value="CD200R"/>
</dbReference>
<name>A0AAV1H0I9_XYRNO</name>